<dbReference type="EMBL" id="JBBYHR010000001">
    <property type="protein sequence ID" value="MEL1242796.1"/>
    <property type="molecule type" value="Genomic_DNA"/>
</dbReference>
<gene>
    <name evidence="1" type="ORF">AAEO56_00870</name>
</gene>
<name>A0ABU9HRL5_9FLAO</name>
<organism evidence="1 2">
    <name type="scientific">Flavobacterium arundinis</name>
    <dbReference type="NCBI Taxonomy" id="3139143"/>
    <lineage>
        <taxon>Bacteria</taxon>
        <taxon>Pseudomonadati</taxon>
        <taxon>Bacteroidota</taxon>
        <taxon>Flavobacteriia</taxon>
        <taxon>Flavobacteriales</taxon>
        <taxon>Flavobacteriaceae</taxon>
        <taxon>Flavobacterium</taxon>
    </lineage>
</organism>
<comment type="caution">
    <text evidence="1">The sequence shown here is derived from an EMBL/GenBank/DDBJ whole genome shotgun (WGS) entry which is preliminary data.</text>
</comment>
<proteinExistence type="predicted"/>
<evidence type="ECO:0000313" key="1">
    <source>
        <dbReference type="EMBL" id="MEL1242796.1"/>
    </source>
</evidence>
<keyword evidence="2" id="KW-1185">Reference proteome</keyword>
<reference evidence="1 2" key="1">
    <citation type="submission" date="2024-04" db="EMBL/GenBank/DDBJ databases">
        <title>Flavobacterium sp. DGU11 16S ribosomal RNA gene Genome sequencing and assembly.</title>
        <authorList>
            <person name="Park S."/>
        </authorList>
    </citation>
    <scope>NUCLEOTIDE SEQUENCE [LARGE SCALE GENOMIC DNA]</scope>
    <source>
        <strain evidence="1 2">DGU11</strain>
    </source>
</reference>
<accession>A0ABU9HRL5</accession>
<sequence>MGADELSQLLTNKQFEMAKNAHGEESGIKFFATDMNYSVKLANKKNNDAYKRQEKMPYEKMIAVTVNEAEVAYGLKDDIGIHADGGHTVEFLGEGPDEKAKRGENELRKVIKGTGKEDDTPQHGYVLKHETDGLNFGVKAKTRENTKANWKSPVEYFNSLVTFLGSIGEFKMVEKQTEQKDQS</sequence>
<protein>
    <submittedName>
        <fullName evidence="1">Uncharacterized protein</fullName>
    </submittedName>
</protein>
<evidence type="ECO:0000313" key="2">
    <source>
        <dbReference type="Proteomes" id="UP001464555"/>
    </source>
</evidence>
<dbReference type="Proteomes" id="UP001464555">
    <property type="component" value="Unassembled WGS sequence"/>
</dbReference>
<dbReference type="RefSeq" id="WP_341695121.1">
    <property type="nucleotide sequence ID" value="NZ_JBBYHR010000001.1"/>
</dbReference>